<evidence type="ECO:0000256" key="1">
    <source>
        <dbReference type="ARBA" id="ARBA00023002"/>
    </source>
</evidence>
<evidence type="ECO:0000313" key="4">
    <source>
        <dbReference type="EMBL" id="QDH16405.1"/>
    </source>
</evidence>
<dbReference type="KEGG" id="ssam:E3D00_01600"/>
<dbReference type="SUPFAM" id="SSF56762">
    <property type="entry name" value="HydB/Nqo4-like"/>
    <property type="match status" value="1"/>
</dbReference>
<dbReference type="Pfam" id="PF00346">
    <property type="entry name" value="Complex1_49kDa"/>
    <property type="match status" value="1"/>
</dbReference>
<dbReference type="InterPro" id="IPR052197">
    <property type="entry name" value="ComplexI_49kDa-like"/>
</dbReference>
<dbReference type="AlphaFoldDB" id="A0A4Y6UK73"/>
<dbReference type="EMBL" id="CP038141">
    <property type="protein sequence ID" value="QDH16405.1"/>
    <property type="molecule type" value="Genomic_DNA"/>
</dbReference>
<feature type="domain" description="NADH-quinone oxidoreductase subunit D" evidence="3">
    <location>
        <begin position="262"/>
        <end position="401"/>
    </location>
</feature>
<dbReference type="GO" id="GO:0016651">
    <property type="term" value="F:oxidoreductase activity, acting on NAD(P)H"/>
    <property type="evidence" value="ECO:0007669"/>
    <property type="project" value="InterPro"/>
</dbReference>
<name>A0A4Y6UK73_9PROT</name>
<dbReference type="GO" id="GO:0051287">
    <property type="term" value="F:NAD binding"/>
    <property type="evidence" value="ECO:0007669"/>
    <property type="project" value="InterPro"/>
</dbReference>
<proteinExistence type="predicted"/>
<dbReference type="OrthoDB" id="9801496at2"/>
<evidence type="ECO:0000313" key="5">
    <source>
        <dbReference type="Proteomes" id="UP000316313"/>
    </source>
</evidence>
<sequence length="482" mass="52126">MDAMTEMGDIIRSGERISLSHYGLDTAQWQAMLVSAGSTLPLLSCWADETRVYILLLERDRPLLASTPIEDRRYLAPSSRFAGADWGEKVAFDLWGVEAMNAQSDGYPALDEGAWEETWPLSTTPNVGGSQPFPSPAGERLKPEESGLSGPLELSYHLLRGKAQTLTMKAGLAHRGVLSRAVGQSPEKALSFISRMTAGGFVAHSLAFCRALAQAQGREISSDIRDAWMILLEIERISVHLFDLARTARSVDAGLLATHCDHAREGIARVCYELLGSRRLTDIVTCDGVREGVEIIPLAQAVIAVLEPRLSALLELQSVFASRLKGIAVLRPELATKFAIGGLVGRASGRHLDVRRREAGMRLEALRSTGSSQGDAAARDNLRVLEIRDSLTVLQRILGNFGTQDDEPVSRATDEGIGAAEGARGDIWYWLRLKDGKIRALQARDPSVSVLSVLPNVLGGMAPEQLSVALQSFALSPAGIAM</sequence>
<protein>
    <recommendedName>
        <fullName evidence="3">NADH-quinone oxidoreductase subunit D domain-containing protein</fullName>
    </recommendedName>
</protein>
<dbReference type="Proteomes" id="UP000316313">
    <property type="component" value="Chromosome"/>
</dbReference>
<dbReference type="InterPro" id="IPR029014">
    <property type="entry name" value="NiFe-Hase_large"/>
</dbReference>
<dbReference type="GO" id="GO:0048038">
    <property type="term" value="F:quinone binding"/>
    <property type="evidence" value="ECO:0007669"/>
    <property type="project" value="InterPro"/>
</dbReference>
<evidence type="ECO:0000256" key="2">
    <source>
        <dbReference type="SAM" id="MobiDB-lite"/>
    </source>
</evidence>
<accession>A0A4Y6UK73</accession>
<reference evidence="4 5" key="1">
    <citation type="submission" date="2019-03" db="EMBL/GenBank/DDBJ databases">
        <title>The complete genome sequence of Swingsia samuiensis NBRC107927(T).</title>
        <authorList>
            <person name="Chua K.-O."/>
            <person name="Chan K.-G."/>
            <person name="See-Too W.-S."/>
        </authorList>
    </citation>
    <scope>NUCLEOTIDE SEQUENCE [LARGE SCALE GENOMIC DNA]</scope>
    <source>
        <strain evidence="4 5">AH83</strain>
    </source>
</reference>
<dbReference type="InterPro" id="IPR001135">
    <property type="entry name" value="NADH_Q_OxRdtase_suD"/>
</dbReference>
<keyword evidence="5" id="KW-1185">Reference proteome</keyword>
<feature type="region of interest" description="Disordered" evidence="2">
    <location>
        <begin position="122"/>
        <end position="146"/>
    </location>
</feature>
<organism evidence="4 5">
    <name type="scientific">Swingsia samuiensis</name>
    <dbReference type="NCBI Taxonomy" id="1293412"/>
    <lineage>
        <taxon>Bacteria</taxon>
        <taxon>Pseudomonadati</taxon>
        <taxon>Pseudomonadota</taxon>
        <taxon>Alphaproteobacteria</taxon>
        <taxon>Acetobacterales</taxon>
        <taxon>Acetobacteraceae</taxon>
        <taxon>Swingsia</taxon>
    </lineage>
</organism>
<dbReference type="PANTHER" id="PTHR43485:SF1">
    <property type="entry name" value="FORMATE HYDROGENLYASE SUBUNIT 5-RELATED"/>
    <property type="match status" value="1"/>
</dbReference>
<keyword evidence="1" id="KW-0560">Oxidoreductase</keyword>
<dbReference type="Gene3D" id="1.10.645.10">
    <property type="entry name" value="Cytochrome-c3 Hydrogenase, chain B"/>
    <property type="match status" value="1"/>
</dbReference>
<evidence type="ECO:0000259" key="3">
    <source>
        <dbReference type="Pfam" id="PF00346"/>
    </source>
</evidence>
<gene>
    <name evidence="4" type="ORF">E3D00_01600</name>
</gene>
<dbReference type="PANTHER" id="PTHR43485">
    <property type="entry name" value="HYDROGENASE-4 COMPONENT G"/>
    <property type="match status" value="1"/>
</dbReference>